<accession>A0A839ZWM8</accession>
<sequence>MKPASFSVGEEVAIGGRLGRFVRILDFDRYLVRFENGDTGVVASEDLDGAPVIGAAKRHFDDCSPAEIEEAYRWRDALQPLLDGAVDRGERDAFIANAAEKLGVSRATIYRRLDQWNGDPVSLLPGKRPGGRGKSRLGDVREALLAHILDKEYFNRKQRNVKEVYNDFVLPAFADAGLSPPGMVTVYRYVANADPIHAIEKRMGKRAARDAKATLMGKFPFGTAPLSCVQIDYWPYDVEVVDDVYRLPIGRPWLAMIICTHTCMPTGYVLTLDPPSASVAGAALFHSITRKEAWLREIGFEMTWPVWGTPQILMADNAKEFRGTMLRRFLSQEDRELINRPVKRPQFGAHIERFFGTLARKVKSIPGATGANLRERKTRDSAKSAGLTLHDLEIHLLSLLKEYMNTPHSSLGGLTPLQKWRSCFFEDGVQVRELPEEPNNLEQMRIELLPFKALTLQAYGVVWDLIKYDSDELVAMRHRYAGAKGKTFTVRRDPRDISKVYVWDPDNKRYLTVPYRHAEVPPMSLWELRAVRAELKAKGRRAYTELEIFDAYRERQERHARLEEAGKLTRKTQRENQRKRSQGAAIAREKAVMATADEATAAAPIARRGPAPHEPSAKAVALATFPVVEPDDDYDDLDI</sequence>
<name>A0A839ZWM8_9CAUL</name>
<dbReference type="InterPro" id="IPR015378">
    <property type="entry name" value="Transposase-like_Mu_C"/>
</dbReference>
<evidence type="ECO:0000256" key="1">
    <source>
        <dbReference type="SAM" id="MobiDB-lite"/>
    </source>
</evidence>
<dbReference type="Pfam" id="PF09299">
    <property type="entry name" value="Mu-transpos_C"/>
    <property type="match status" value="1"/>
</dbReference>
<dbReference type="Proteomes" id="UP000530564">
    <property type="component" value="Unassembled WGS sequence"/>
</dbReference>
<dbReference type="Gene3D" id="3.30.420.10">
    <property type="entry name" value="Ribonuclease H-like superfamily/Ribonuclease H"/>
    <property type="match status" value="1"/>
</dbReference>
<evidence type="ECO:0000313" key="4">
    <source>
        <dbReference type="Proteomes" id="UP000530564"/>
    </source>
</evidence>
<proteinExistence type="predicted"/>
<dbReference type="RefSeq" id="WP_183770644.1">
    <property type="nucleotide sequence ID" value="NZ_JACIDK010000002.1"/>
</dbReference>
<evidence type="ECO:0000259" key="2">
    <source>
        <dbReference type="PROSITE" id="PS50994"/>
    </source>
</evidence>
<dbReference type="SUPFAM" id="SSF53098">
    <property type="entry name" value="Ribonuclease H-like"/>
    <property type="match status" value="1"/>
</dbReference>
<dbReference type="AlphaFoldDB" id="A0A839ZWM8"/>
<dbReference type="InterPro" id="IPR001584">
    <property type="entry name" value="Integrase_cat-core"/>
</dbReference>
<gene>
    <name evidence="3" type="ORF">GGQ61_001175</name>
</gene>
<reference evidence="3 4" key="1">
    <citation type="submission" date="2020-08" db="EMBL/GenBank/DDBJ databases">
        <title>Genomic Encyclopedia of Type Strains, Phase IV (KMG-IV): sequencing the most valuable type-strain genomes for metagenomic binning, comparative biology and taxonomic classification.</title>
        <authorList>
            <person name="Goeker M."/>
        </authorList>
    </citation>
    <scope>NUCLEOTIDE SEQUENCE [LARGE SCALE GENOMIC DNA]</scope>
    <source>
        <strain evidence="3 4">DSM 21793</strain>
    </source>
</reference>
<organism evidence="3 4">
    <name type="scientific">Phenylobacterium haematophilum</name>
    <dbReference type="NCBI Taxonomy" id="98513"/>
    <lineage>
        <taxon>Bacteria</taxon>
        <taxon>Pseudomonadati</taxon>
        <taxon>Pseudomonadota</taxon>
        <taxon>Alphaproteobacteria</taxon>
        <taxon>Caulobacterales</taxon>
        <taxon>Caulobacteraceae</taxon>
        <taxon>Phenylobacterium</taxon>
    </lineage>
</organism>
<dbReference type="InterPro" id="IPR012337">
    <property type="entry name" value="RNaseH-like_sf"/>
</dbReference>
<keyword evidence="4" id="KW-1185">Reference proteome</keyword>
<dbReference type="InterPro" id="IPR036397">
    <property type="entry name" value="RNaseH_sf"/>
</dbReference>
<protein>
    <submittedName>
        <fullName evidence="3">Putative transposase</fullName>
    </submittedName>
</protein>
<dbReference type="PROSITE" id="PS50994">
    <property type="entry name" value="INTEGRASE"/>
    <property type="match status" value="1"/>
</dbReference>
<dbReference type="GO" id="GO:0015074">
    <property type="term" value="P:DNA integration"/>
    <property type="evidence" value="ECO:0007669"/>
    <property type="project" value="InterPro"/>
</dbReference>
<dbReference type="GO" id="GO:0003676">
    <property type="term" value="F:nucleic acid binding"/>
    <property type="evidence" value="ECO:0007669"/>
    <property type="project" value="InterPro"/>
</dbReference>
<dbReference type="EMBL" id="JACIDK010000002">
    <property type="protein sequence ID" value="MBB3890458.1"/>
    <property type="molecule type" value="Genomic_DNA"/>
</dbReference>
<feature type="compositionally biased region" description="Basic and acidic residues" evidence="1">
    <location>
        <begin position="566"/>
        <end position="578"/>
    </location>
</feature>
<evidence type="ECO:0000313" key="3">
    <source>
        <dbReference type="EMBL" id="MBB3890458.1"/>
    </source>
</evidence>
<feature type="region of interest" description="Disordered" evidence="1">
    <location>
        <begin position="566"/>
        <end position="587"/>
    </location>
</feature>
<comment type="caution">
    <text evidence="3">The sequence shown here is derived from an EMBL/GenBank/DDBJ whole genome shotgun (WGS) entry which is preliminary data.</text>
</comment>
<feature type="domain" description="Integrase catalytic" evidence="2">
    <location>
        <begin position="221"/>
        <end position="424"/>
    </location>
</feature>